<dbReference type="InterPro" id="IPR024528">
    <property type="entry name" value="ThrE_2"/>
</dbReference>
<keyword evidence="5 8" id="KW-1133">Transmembrane helix</keyword>
<evidence type="ECO:0000256" key="8">
    <source>
        <dbReference type="SAM" id="Phobius"/>
    </source>
</evidence>
<evidence type="ECO:0000259" key="9">
    <source>
        <dbReference type="Pfam" id="PF12821"/>
    </source>
</evidence>
<dbReference type="GO" id="GO:0015744">
    <property type="term" value="P:succinate transport"/>
    <property type="evidence" value="ECO:0007669"/>
    <property type="project" value="TreeGrafter"/>
</dbReference>
<keyword evidence="11" id="KW-1185">Reference proteome</keyword>
<sequence length="167" mass="18190">MILLEILIKSFWAGIAAIGFAILFNVPRRTLFPIWSLGAIGGLIKFTAMNYQVGIVFASFMGTVAIAIIAIRMAHMRNSPPLVFSIPSVIPMVPGAFAYKFMLGMIALTSMENTDAYVQTLIETVNNGAKMMFVLIALGTGVAIPMLLTRKESIKKSDFNKKKKAIG</sequence>
<dbReference type="RefSeq" id="WP_318350320.1">
    <property type="nucleotide sequence ID" value="NZ_AP018694.1"/>
</dbReference>
<dbReference type="Proteomes" id="UP001193389">
    <property type="component" value="Chromosome"/>
</dbReference>
<dbReference type="KEGG" id="anf:AQPE_1458"/>
<evidence type="ECO:0000313" key="10">
    <source>
        <dbReference type="EMBL" id="BBE17309.1"/>
    </source>
</evidence>
<comment type="similarity">
    <text evidence="7">Belongs to the ThrE exporter (TC 2.A.79) family.</text>
</comment>
<name>A0A5K7S794_9BACT</name>
<feature type="transmembrane region" description="Helical" evidence="8">
    <location>
        <begin position="6"/>
        <end position="24"/>
    </location>
</feature>
<gene>
    <name evidence="10" type="ORF">AQPE_1458</name>
</gene>
<dbReference type="Pfam" id="PF12821">
    <property type="entry name" value="ThrE_2"/>
    <property type="match status" value="1"/>
</dbReference>
<keyword evidence="6 8" id="KW-0472">Membrane</keyword>
<organism evidence="10 11">
    <name type="scientific">Aquipluma nitroreducens</name>
    <dbReference type="NCBI Taxonomy" id="2010828"/>
    <lineage>
        <taxon>Bacteria</taxon>
        <taxon>Pseudomonadati</taxon>
        <taxon>Bacteroidota</taxon>
        <taxon>Bacteroidia</taxon>
        <taxon>Marinilabiliales</taxon>
        <taxon>Prolixibacteraceae</taxon>
        <taxon>Aquipluma</taxon>
    </lineage>
</organism>
<dbReference type="GO" id="GO:0005886">
    <property type="term" value="C:plasma membrane"/>
    <property type="evidence" value="ECO:0007669"/>
    <property type="project" value="UniProtKB-SubCell"/>
</dbReference>
<evidence type="ECO:0000313" key="11">
    <source>
        <dbReference type="Proteomes" id="UP001193389"/>
    </source>
</evidence>
<evidence type="ECO:0000256" key="7">
    <source>
        <dbReference type="ARBA" id="ARBA00034125"/>
    </source>
</evidence>
<dbReference type="AlphaFoldDB" id="A0A5K7S794"/>
<accession>A0A5K7S794</accession>
<reference evidence="10" key="1">
    <citation type="journal article" date="2020" name="Int. J. Syst. Evol. Microbiol.">
        <title>Aquipluma nitroreducens gen. nov. sp. nov., a novel facultatively anaerobic bacterium isolated from a freshwater lake.</title>
        <authorList>
            <person name="Watanabe M."/>
            <person name="Kojima H."/>
            <person name="Fukui M."/>
        </authorList>
    </citation>
    <scope>NUCLEOTIDE SEQUENCE</scope>
    <source>
        <strain evidence="10">MeG22</strain>
    </source>
</reference>
<evidence type="ECO:0000256" key="4">
    <source>
        <dbReference type="ARBA" id="ARBA00022692"/>
    </source>
</evidence>
<keyword evidence="2" id="KW-1003">Cell membrane</keyword>
<dbReference type="PANTHER" id="PTHR34390:SF1">
    <property type="entry name" value="SUCCINATE TRANSPORTER SUBUNIT YJJB-RELATED"/>
    <property type="match status" value="1"/>
</dbReference>
<dbReference type="EMBL" id="AP018694">
    <property type="protein sequence ID" value="BBE17309.1"/>
    <property type="molecule type" value="Genomic_DNA"/>
</dbReference>
<evidence type="ECO:0000256" key="2">
    <source>
        <dbReference type="ARBA" id="ARBA00022475"/>
    </source>
</evidence>
<evidence type="ECO:0000256" key="6">
    <source>
        <dbReference type="ARBA" id="ARBA00023136"/>
    </source>
</evidence>
<dbReference type="PANTHER" id="PTHR34390">
    <property type="entry name" value="UPF0442 PROTEIN YJJB-RELATED"/>
    <property type="match status" value="1"/>
</dbReference>
<keyword evidence="4 8" id="KW-0812">Transmembrane</keyword>
<comment type="subcellular location">
    <subcellularLocation>
        <location evidence="1">Cell membrane</location>
        <topology evidence="1">Multi-pass membrane protein</topology>
    </subcellularLocation>
</comment>
<dbReference type="InterPro" id="IPR050539">
    <property type="entry name" value="ThrE_Dicarb/AminoAcid_Exp"/>
</dbReference>
<feature type="transmembrane region" description="Helical" evidence="8">
    <location>
        <begin position="54"/>
        <end position="71"/>
    </location>
</feature>
<evidence type="ECO:0000256" key="5">
    <source>
        <dbReference type="ARBA" id="ARBA00022989"/>
    </source>
</evidence>
<feature type="domain" description="Threonine/Serine exporter ThrE" evidence="9">
    <location>
        <begin position="11"/>
        <end position="147"/>
    </location>
</feature>
<feature type="transmembrane region" description="Helical" evidence="8">
    <location>
        <begin position="128"/>
        <end position="148"/>
    </location>
</feature>
<keyword evidence="3" id="KW-0997">Cell inner membrane</keyword>
<proteinExistence type="inferred from homology"/>
<evidence type="ECO:0000256" key="3">
    <source>
        <dbReference type="ARBA" id="ARBA00022519"/>
    </source>
</evidence>
<evidence type="ECO:0000256" key="1">
    <source>
        <dbReference type="ARBA" id="ARBA00004651"/>
    </source>
</evidence>
<protein>
    <submittedName>
        <fullName evidence="10">Inner membrane protein</fullName>
    </submittedName>
</protein>
<feature type="transmembrane region" description="Helical" evidence="8">
    <location>
        <begin position="83"/>
        <end position="108"/>
    </location>
</feature>